<feature type="transmembrane region" description="Helical" evidence="8">
    <location>
        <begin position="64"/>
        <end position="91"/>
    </location>
</feature>
<evidence type="ECO:0000256" key="6">
    <source>
        <dbReference type="ARBA" id="ARBA00023136"/>
    </source>
</evidence>
<comment type="similarity">
    <text evidence="2 8">Belongs to the derlin family.</text>
</comment>
<evidence type="ECO:0000256" key="4">
    <source>
        <dbReference type="ARBA" id="ARBA00022824"/>
    </source>
</evidence>
<dbReference type="PANTHER" id="PTHR11009">
    <property type="entry name" value="DER1-LIKE PROTEIN, DERLIN"/>
    <property type="match status" value="1"/>
</dbReference>
<keyword evidence="5 8" id="KW-1133">Transmembrane helix</keyword>
<dbReference type="InterPro" id="IPR007599">
    <property type="entry name" value="DER1"/>
</dbReference>
<evidence type="ECO:0000256" key="8">
    <source>
        <dbReference type="RuleBase" id="RU363059"/>
    </source>
</evidence>
<feature type="transmembrane region" description="Helical" evidence="8">
    <location>
        <begin position="152"/>
        <end position="168"/>
    </location>
</feature>
<evidence type="ECO:0000256" key="1">
    <source>
        <dbReference type="ARBA" id="ARBA00004477"/>
    </source>
</evidence>
<dbReference type="OrthoDB" id="1716531at2759"/>
<protein>
    <recommendedName>
        <fullName evidence="8">Derlin</fullName>
    </recommendedName>
</protein>
<keyword evidence="4 8" id="KW-0256">Endoplasmic reticulum</keyword>
<evidence type="ECO:0000256" key="2">
    <source>
        <dbReference type="ARBA" id="ARBA00008917"/>
    </source>
</evidence>
<comment type="caution">
    <text evidence="8">Lacks conserved residue(s) required for the propagation of feature annotation.</text>
</comment>
<keyword evidence="7" id="KW-0040">ANK repeat</keyword>
<proteinExistence type="inferred from homology"/>
<organism evidence="9 10">
    <name type="scientific">Thalassiosira oceanica</name>
    <name type="common">Marine diatom</name>
    <dbReference type="NCBI Taxonomy" id="159749"/>
    <lineage>
        <taxon>Eukaryota</taxon>
        <taxon>Sar</taxon>
        <taxon>Stramenopiles</taxon>
        <taxon>Ochrophyta</taxon>
        <taxon>Bacillariophyta</taxon>
        <taxon>Coscinodiscophyceae</taxon>
        <taxon>Thalassiosirophycidae</taxon>
        <taxon>Thalassiosirales</taxon>
        <taxon>Thalassiosiraceae</taxon>
        <taxon>Thalassiosira</taxon>
    </lineage>
</organism>
<comment type="function">
    <text evidence="8">May be involved in the degradation of misfolded endoplasmic reticulum (ER) luminal proteins.</text>
</comment>
<dbReference type="PROSITE" id="PS50088">
    <property type="entry name" value="ANK_REPEAT"/>
    <property type="match status" value="1"/>
</dbReference>
<keyword evidence="6 8" id="KW-0472">Membrane</keyword>
<evidence type="ECO:0000313" key="10">
    <source>
        <dbReference type="Proteomes" id="UP000266841"/>
    </source>
</evidence>
<dbReference type="PROSITE" id="PS50297">
    <property type="entry name" value="ANK_REP_REGION"/>
    <property type="match status" value="1"/>
</dbReference>
<dbReference type="EMBL" id="AGNL01045548">
    <property type="protein sequence ID" value="EJK48676.1"/>
    <property type="molecule type" value="Genomic_DNA"/>
</dbReference>
<dbReference type="AlphaFoldDB" id="K0RII0"/>
<dbReference type="GO" id="GO:0006950">
    <property type="term" value="P:response to stress"/>
    <property type="evidence" value="ECO:0007669"/>
    <property type="project" value="UniProtKB-ARBA"/>
</dbReference>
<sequence>MANNPDNVPPFFEPIVEFYYSLPPISRTWFTASMAVTTLHTFEQIESSKIFFDYDRVKPPFLELWRIATAFCWAGPGTLTDFSTLMLLYNLAVIMPSYERSPFPTGNGRHRMTDSIVALAVCTVLILSSYLLITQTKLYMEILRVFPDVHPVLLPIFTRTLLYAVILLESRRHPNRQHNINFFPVPGKFVPLFHVGFGLIMNYRINETIHGILVGYMFEFLVTRHEWLGRRRIVQAPHLLVQSLGEEVGSGPEVNNPNRPYLEPGANHLHRAAAVGDMQFVASQIERVEALTSTGAIAMEARKFRQPDRNGWQPIHEAARSGQLDVLCLLLEVDVVTREDTAEVAYRRRAGMLQVNVNARTNDNRGYTPLRLVEEHQGIDSECCELLCQVGGVSLGPGDNDRNDED</sequence>
<dbReference type="Proteomes" id="UP000266841">
    <property type="component" value="Unassembled WGS sequence"/>
</dbReference>
<feature type="repeat" description="ANK" evidence="7">
    <location>
        <begin position="310"/>
        <end position="332"/>
    </location>
</feature>
<dbReference type="Pfam" id="PF00023">
    <property type="entry name" value="Ank"/>
    <property type="match status" value="1"/>
</dbReference>
<evidence type="ECO:0000256" key="7">
    <source>
        <dbReference type="PROSITE-ProRule" id="PRU00023"/>
    </source>
</evidence>
<dbReference type="InterPro" id="IPR036770">
    <property type="entry name" value="Ankyrin_rpt-contain_sf"/>
</dbReference>
<evidence type="ECO:0000256" key="3">
    <source>
        <dbReference type="ARBA" id="ARBA00022692"/>
    </source>
</evidence>
<comment type="subcellular location">
    <subcellularLocation>
        <location evidence="1 8">Endoplasmic reticulum membrane</location>
        <topology evidence="1 8">Multi-pass membrane protein</topology>
    </subcellularLocation>
</comment>
<dbReference type="Pfam" id="PF04511">
    <property type="entry name" value="DER1"/>
    <property type="match status" value="1"/>
</dbReference>
<gene>
    <name evidence="9" type="ORF">THAOC_32504</name>
</gene>
<reference evidence="9 10" key="1">
    <citation type="journal article" date="2012" name="Genome Biol.">
        <title>Genome and low-iron response of an oceanic diatom adapted to chronic iron limitation.</title>
        <authorList>
            <person name="Lommer M."/>
            <person name="Specht M."/>
            <person name="Roy A.S."/>
            <person name="Kraemer L."/>
            <person name="Andreson R."/>
            <person name="Gutowska M.A."/>
            <person name="Wolf J."/>
            <person name="Bergner S.V."/>
            <person name="Schilhabel M.B."/>
            <person name="Klostermeier U.C."/>
            <person name="Beiko R.G."/>
            <person name="Rosenstiel P."/>
            <person name="Hippler M."/>
            <person name="Laroche J."/>
        </authorList>
    </citation>
    <scope>NUCLEOTIDE SEQUENCE [LARGE SCALE GENOMIC DNA]</scope>
    <source>
        <strain evidence="9 10">CCMP1005</strain>
    </source>
</reference>
<comment type="caution">
    <text evidence="9">The sequence shown here is derived from an EMBL/GenBank/DDBJ whole genome shotgun (WGS) entry which is preliminary data.</text>
</comment>
<keyword evidence="10" id="KW-1185">Reference proteome</keyword>
<name>K0RII0_THAOC</name>
<accession>K0RII0</accession>
<evidence type="ECO:0000313" key="9">
    <source>
        <dbReference type="EMBL" id="EJK48676.1"/>
    </source>
</evidence>
<dbReference type="GO" id="GO:0005789">
    <property type="term" value="C:endoplasmic reticulum membrane"/>
    <property type="evidence" value="ECO:0007669"/>
    <property type="project" value="UniProtKB-SubCell"/>
</dbReference>
<dbReference type="SUPFAM" id="SSF48403">
    <property type="entry name" value="Ankyrin repeat"/>
    <property type="match status" value="1"/>
</dbReference>
<dbReference type="Gene3D" id="1.25.40.20">
    <property type="entry name" value="Ankyrin repeat-containing domain"/>
    <property type="match status" value="1"/>
</dbReference>
<evidence type="ECO:0000256" key="5">
    <source>
        <dbReference type="ARBA" id="ARBA00022989"/>
    </source>
</evidence>
<dbReference type="InterPro" id="IPR002110">
    <property type="entry name" value="Ankyrin_rpt"/>
</dbReference>
<feature type="transmembrane region" description="Helical" evidence="8">
    <location>
        <begin position="112"/>
        <end position="132"/>
    </location>
</feature>
<keyword evidence="3 8" id="KW-0812">Transmembrane</keyword>